<evidence type="ECO:0000259" key="3">
    <source>
        <dbReference type="Pfam" id="PF00394"/>
    </source>
</evidence>
<organism evidence="6 7">
    <name type="scientific">Kitasatospora cystarginea</name>
    <dbReference type="NCBI Taxonomy" id="58350"/>
    <lineage>
        <taxon>Bacteria</taxon>
        <taxon>Bacillati</taxon>
        <taxon>Actinomycetota</taxon>
        <taxon>Actinomycetes</taxon>
        <taxon>Kitasatosporales</taxon>
        <taxon>Streptomycetaceae</taxon>
        <taxon>Kitasatospora</taxon>
    </lineage>
</organism>
<dbReference type="CDD" id="cd13900">
    <property type="entry name" value="CuRO_3_Tth-MCO_like"/>
    <property type="match status" value="1"/>
</dbReference>
<dbReference type="CDD" id="cd13853">
    <property type="entry name" value="CuRO_1_Tth-MCO_like"/>
    <property type="match status" value="1"/>
</dbReference>
<dbReference type="Proteomes" id="UP001500305">
    <property type="component" value="Unassembled WGS sequence"/>
</dbReference>
<dbReference type="InterPro" id="IPR001117">
    <property type="entry name" value="Cu-oxidase_2nd"/>
</dbReference>
<dbReference type="InterPro" id="IPR011706">
    <property type="entry name" value="Cu-oxidase_C"/>
</dbReference>
<feature type="domain" description="Plastocyanin-like" evidence="3">
    <location>
        <begin position="164"/>
        <end position="242"/>
    </location>
</feature>
<keyword evidence="2" id="KW-0560">Oxidoreductase</keyword>
<proteinExistence type="predicted"/>
<comment type="caution">
    <text evidence="6">The sequence shown here is derived from an EMBL/GenBank/DDBJ whole genome shotgun (WGS) entry which is preliminary data.</text>
</comment>
<protein>
    <recommendedName>
        <fullName evidence="8">Multicopper oxidase</fullName>
    </recommendedName>
</protein>
<accession>A0ABN3EXP6</accession>
<evidence type="ECO:0000256" key="2">
    <source>
        <dbReference type="ARBA" id="ARBA00023002"/>
    </source>
</evidence>
<dbReference type="PANTHER" id="PTHR11709:SF518">
    <property type="entry name" value="MULTICOPPER OXIDASE"/>
    <property type="match status" value="1"/>
</dbReference>
<feature type="domain" description="Plastocyanin-like" evidence="5">
    <location>
        <begin position="25"/>
        <end position="127"/>
    </location>
</feature>
<dbReference type="InterPro" id="IPR002355">
    <property type="entry name" value="Cu_oxidase_Cu_BS"/>
</dbReference>
<dbReference type="Gene3D" id="2.60.40.420">
    <property type="entry name" value="Cupredoxins - blue copper proteins"/>
    <property type="match status" value="3"/>
</dbReference>
<evidence type="ECO:0000259" key="5">
    <source>
        <dbReference type="Pfam" id="PF07732"/>
    </source>
</evidence>
<dbReference type="PROSITE" id="PS00080">
    <property type="entry name" value="MULTICOPPER_OXIDASE2"/>
    <property type="match status" value="1"/>
</dbReference>
<feature type="domain" description="Plastocyanin-like" evidence="4">
    <location>
        <begin position="313"/>
        <end position="422"/>
    </location>
</feature>
<name>A0ABN3EXP6_9ACTN</name>
<dbReference type="Pfam" id="PF07732">
    <property type="entry name" value="Cu-oxidase_3"/>
    <property type="match status" value="1"/>
</dbReference>
<reference evidence="6 7" key="1">
    <citation type="journal article" date="2019" name="Int. J. Syst. Evol. Microbiol.">
        <title>The Global Catalogue of Microorganisms (GCM) 10K type strain sequencing project: providing services to taxonomists for standard genome sequencing and annotation.</title>
        <authorList>
            <consortium name="The Broad Institute Genomics Platform"/>
            <consortium name="The Broad Institute Genome Sequencing Center for Infectious Disease"/>
            <person name="Wu L."/>
            <person name="Ma J."/>
        </authorList>
    </citation>
    <scope>NUCLEOTIDE SEQUENCE [LARGE SCALE GENOMIC DNA]</scope>
    <source>
        <strain evidence="6 7">JCM 7356</strain>
    </source>
</reference>
<dbReference type="SUPFAM" id="SSF49503">
    <property type="entry name" value="Cupredoxins"/>
    <property type="match status" value="3"/>
</dbReference>
<dbReference type="PANTHER" id="PTHR11709">
    <property type="entry name" value="MULTI-COPPER OXIDASE"/>
    <property type="match status" value="1"/>
</dbReference>
<dbReference type="Pfam" id="PF00394">
    <property type="entry name" value="Cu-oxidase"/>
    <property type="match status" value="1"/>
</dbReference>
<dbReference type="InterPro" id="IPR011707">
    <property type="entry name" value="Cu-oxidase-like_N"/>
</dbReference>
<dbReference type="InterPro" id="IPR045087">
    <property type="entry name" value="Cu-oxidase_fam"/>
</dbReference>
<dbReference type="RefSeq" id="WP_344640800.1">
    <property type="nucleotide sequence ID" value="NZ_BAAATR010000053.1"/>
</dbReference>
<dbReference type="Pfam" id="PF07731">
    <property type="entry name" value="Cu-oxidase_2"/>
    <property type="match status" value="1"/>
</dbReference>
<evidence type="ECO:0000313" key="7">
    <source>
        <dbReference type="Proteomes" id="UP001500305"/>
    </source>
</evidence>
<evidence type="ECO:0000256" key="1">
    <source>
        <dbReference type="ARBA" id="ARBA00022723"/>
    </source>
</evidence>
<dbReference type="InterPro" id="IPR008972">
    <property type="entry name" value="Cupredoxin"/>
</dbReference>
<evidence type="ECO:0000313" key="6">
    <source>
        <dbReference type="EMBL" id="GAA2275855.1"/>
    </source>
</evidence>
<sequence>MSHNGVLRAQIIVERRKAAVGDRELYALTYNGLYMPPTLRIRPGDRVELAMTNRVNENTNVHVHGLHVSPKSPSDDIFIAIKPGETYHYSYRIPRDITPGTYWYHSHANMRSAPQVAGGESGVILVDGLEQDLPRSLRHIKERVIALKDDQVQGDSVKTEDLSIGAPTNRTVNGQQNPVISIRPGETQLWRLANIGANIYYKLNLPGVKFHVIAQDGYPVKQVYSADSLVIPAAARFDVLVQGGAPGSAQLQTLAYDTGPAGNKFPQVNLATVVTSGRPMRPARLPDRFAPNEDLSRADIAARHDIVYTENAAGTEFYINGRQFDPNRVDITSRLNTVEEWHVVNNTDEEHSFHLHTNHFQLMSIDGTPTEPGHRWFETINVPARGNAVLRVRFTEFTGKTVFHCHLLNHEDKGMMAVLDIVPGAPEAQRR</sequence>
<gene>
    <name evidence="6" type="ORF">GCM10010430_72160</name>
</gene>
<dbReference type="EMBL" id="BAAATR010000053">
    <property type="protein sequence ID" value="GAA2275855.1"/>
    <property type="molecule type" value="Genomic_DNA"/>
</dbReference>
<evidence type="ECO:0008006" key="8">
    <source>
        <dbReference type="Google" id="ProtNLM"/>
    </source>
</evidence>
<keyword evidence="1" id="KW-0479">Metal-binding</keyword>
<evidence type="ECO:0000259" key="4">
    <source>
        <dbReference type="Pfam" id="PF07731"/>
    </source>
</evidence>
<keyword evidence="7" id="KW-1185">Reference proteome</keyword>